<protein>
    <submittedName>
        <fullName evidence="2">Uncharacterized protein</fullName>
    </submittedName>
</protein>
<dbReference type="Proteomes" id="UP000634136">
    <property type="component" value="Unassembled WGS sequence"/>
</dbReference>
<evidence type="ECO:0000313" key="2">
    <source>
        <dbReference type="EMBL" id="KAF7844971.1"/>
    </source>
</evidence>
<evidence type="ECO:0000313" key="3">
    <source>
        <dbReference type="Proteomes" id="UP000634136"/>
    </source>
</evidence>
<comment type="caution">
    <text evidence="2">The sequence shown here is derived from an EMBL/GenBank/DDBJ whole genome shotgun (WGS) entry which is preliminary data.</text>
</comment>
<evidence type="ECO:0000256" key="1">
    <source>
        <dbReference type="SAM" id="SignalP"/>
    </source>
</evidence>
<dbReference type="AlphaFoldDB" id="A0A834XJG5"/>
<feature type="chain" id="PRO_5032439626" evidence="1">
    <location>
        <begin position="19"/>
        <end position="85"/>
    </location>
</feature>
<organism evidence="2 3">
    <name type="scientific">Senna tora</name>
    <dbReference type="NCBI Taxonomy" id="362788"/>
    <lineage>
        <taxon>Eukaryota</taxon>
        <taxon>Viridiplantae</taxon>
        <taxon>Streptophyta</taxon>
        <taxon>Embryophyta</taxon>
        <taxon>Tracheophyta</taxon>
        <taxon>Spermatophyta</taxon>
        <taxon>Magnoliopsida</taxon>
        <taxon>eudicotyledons</taxon>
        <taxon>Gunneridae</taxon>
        <taxon>Pentapetalae</taxon>
        <taxon>rosids</taxon>
        <taxon>fabids</taxon>
        <taxon>Fabales</taxon>
        <taxon>Fabaceae</taxon>
        <taxon>Caesalpinioideae</taxon>
        <taxon>Cassia clade</taxon>
        <taxon>Senna</taxon>
    </lineage>
</organism>
<proteinExistence type="predicted"/>
<gene>
    <name evidence="2" type="ORF">G2W53_001876</name>
</gene>
<dbReference type="EMBL" id="JAAIUW010000001">
    <property type="protein sequence ID" value="KAF7844971.1"/>
    <property type="molecule type" value="Genomic_DNA"/>
</dbReference>
<keyword evidence="1" id="KW-0732">Signal</keyword>
<keyword evidence="3" id="KW-1185">Reference proteome</keyword>
<name>A0A834XJG5_9FABA</name>
<sequence length="85" mass="10039">MRYLCVVLVFVVILCVSAEETKYRLRSSRDHVRWRSIDPRISPTLQETLRLVAMLGPETNFRYPAFGSDPFTPAAYNHYRNRNEF</sequence>
<feature type="signal peptide" evidence="1">
    <location>
        <begin position="1"/>
        <end position="18"/>
    </location>
</feature>
<accession>A0A834XJG5</accession>
<reference evidence="2" key="1">
    <citation type="submission" date="2020-09" db="EMBL/GenBank/DDBJ databases">
        <title>Genome-Enabled Discovery of Anthraquinone Biosynthesis in Senna tora.</title>
        <authorList>
            <person name="Kang S.-H."/>
            <person name="Pandey R.P."/>
            <person name="Lee C.-M."/>
            <person name="Sim J.-S."/>
            <person name="Jeong J.-T."/>
            <person name="Choi B.-S."/>
            <person name="Jung M."/>
            <person name="Ginzburg D."/>
            <person name="Zhao K."/>
            <person name="Won S.Y."/>
            <person name="Oh T.-J."/>
            <person name="Yu Y."/>
            <person name="Kim N.-H."/>
            <person name="Lee O.R."/>
            <person name="Lee T.-H."/>
            <person name="Bashyal P."/>
            <person name="Kim T.-S."/>
            <person name="Lee W.-H."/>
            <person name="Kawkins C."/>
            <person name="Kim C.-K."/>
            <person name="Kim J.S."/>
            <person name="Ahn B.O."/>
            <person name="Rhee S.Y."/>
            <person name="Sohng J.K."/>
        </authorList>
    </citation>
    <scope>NUCLEOTIDE SEQUENCE</scope>
    <source>
        <tissue evidence="2">Leaf</tissue>
    </source>
</reference>